<gene>
    <name evidence="2" type="ORF">G4177_21815</name>
</gene>
<dbReference type="PANTHER" id="PTHR33990">
    <property type="entry name" value="PROTEIN YJDN-RELATED"/>
    <property type="match status" value="1"/>
</dbReference>
<dbReference type="EMBL" id="JAAIYO010000006">
    <property type="protein sequence ID" value="MBE4750810.1"/>
    <property type="molecule type" value="Genomic_DNA"/>
</dbReference>
<evidence type="ECO:0000313" key="2">
    <source>
        <dbReference type="EMBL" id="MBE4750810.1"/>
    </source>
</evidence>
<dbReference type="Gene3D" id="3.10.180.10">
    <property type="entry name" value="2,3-Dihydroxybiphenyl 1,2-Dioxygenase, domain 1"/>
    <property type="match status" value="1"/>
</dbReference>
<dbReference type="PIRSF" id="PIRSF021700">
    <property type="entry name" value="3_dmu_93_MTrfase"/>
    <property type="match status" value="1"/>
</dbReference>
<feature type="domain" description="PhnB-like" evidence="1">
    <location>
        <begin position="6"/>
        <end position="120"/>
    </location>
</feature>
<dbReference type="PANTHER" id="PTHR33990:SF2">
    <property type="entry name" value="PHNB-LIKE DOMAIN-CONTAINING PROTEIN"/>
    <property type="match status" value="1"/>
</dbReference>
<dbReference type="InterPro" id="IPR009725">
    <property type="entry name" value="3_dmu_93_MTrfase"/>
</dbReference>
<keyword evidence="3" id="KW-1185">Reference proteome</keyword>
<organism evidence="2 3">
    <name type="scientific">Corallococcus soli</name>
    <dbReference type="NCBI Taxonomy" id="2710757"/>
    <lineage>
        <taxon>Bacteria</taxon>
        <taxon>Pseudomonadati</taxon>
        <taxon>Myxococcota</taxon>
        <taxon>Myxococcia</taxon>
        <taxon>Myxococcales</taxon>
        <taxon>Cystobacterineae</taxon>
        <taxon>Myxococcaceae</taxon>
        <taxon>Corallococcus</taxon>
    </lineage>
</organism>
<reference evidence="2 3" key="1">
    <citation type="submission" date="2020-02" db="EMBL/GenBank/DDBJ databases">
        <authorList>
            <person name="Babadi Z.K."/>
            <person name="Risdian C."/>
            <person name="Ebrahimipour G.H."/>
            <person name="Wink J."/>
        </authorList>
    </citation>
    <scope>NUCLEOTIDE SEQUENCE [LARGE SCALE GENOMIC DNA]</scope>
    <source>
        <strain evidence="2 3">ZKHCc1 1396</strain>
    </source>
</reference>
<evidence type="ECO:0000313" key="3">
    <source>
        <dbReference type="Proteomes" id="UP001516472"/>
    </source>
</evidence>
<dbReference type="RefSeq" id="WP_193428005.1">
    <property type="nucleotide sequence ID" value="NZ_CBCSIP010000393.1"/>
</dbReference>
<sequence>MTEAPKIVTTLWFNFNAEEAVGFYTSLFKDSKVLAVTRYTEAGPGPVGAVLTCEFQLAGQRFIALNGGPEFPFTEAISLTVNCETQGEVDDLWNKLTANGGRPVQCGWLQDRFGLSWQIVPTVLPELLKTLPPEKASRVTQAMLKMVKLDIAALKRAAEGG</sequence>
<comment type="caution">
    <text evidence="2">The sequence shown here is derived from an EMBL/GenBank/DDBJ whole genome shotgun (WGS) entry which is preliminary data.</text>
</comment>
<evidence type="ECO:0000259" key="1">
    <source>
        <dbReference type="Pfam" id="PF06983"/>
    </source>
</evidence>
<dbReference type="CDD" id="cd06588">
    <property type="entry name" value="PhnB_like"/>
    <property type="match status" value="1"/>
</dbReference>
<protein>
    <submittedName>
        <fullName evidence="2">VOC family protein</fullName>
    </submittedName>
</protein>
<name>A0ABR9PSA7_9BACT</name>
<proteinExistence type="predicted"/>
<dbReference type="Pfam" id="PF06983">
    <property type="entry name" value="3-dmu-9_3-mt"/>
    <property type="match status" value="1"/>
</dbReference>
<dbReference type="Proteomes" id="UP001516472">
    <property type="component" value="Unassembled WGS sequence"/>
</dbReference>
<dbReference type="InterPro" id="IPR028973">
    <property type="entry name" value="PhnB-like"/>
</dbReference>
<dbReference type="SUPFAM" id="SSF54593">
    <property type="entry name" value="Glyoxalase/Bleomycin resistance protein/Dihydroxybiphenyl dioxygenase"/>
    <property type="match status" value="1"/>
</dbReference>
<dbReference type="InterPro" id="IPR029068">
    <property type="entry name" value="Glyas_Bleomycin-R_OHBP_Dase"/>
</dbReference>
<accession>A0ABR9PSA7</accession>